<dbReference type="Proteomes" id="UP000317036">
    <property type="component" value="Unassembled WGS sequence"/>
</dbReference>
<dbReference type="OrthoDB" id="9792518at2"/>
<protein>
    <submittedName>
        <fullName evidence="1">HAD family hydrolase</fullName>
    </submittedName>
</protein>
<comment type="caution">
    <text evidence="1">The sequence shown here is derived from an EMBL/GenBank/DDBJ whole genome shotgun (WGS) entry which is preliminary data.</text>
</comment>
<dbReference type="InterPro" id="IPR023198">
    <property type="entry name" value="PGP-like_dom2"/>
</dbReference>
<keyword evidence="1" id="KW-0378">Hydrolase</keyword>
<evidence type="ECO:0000313" key="1">
    <source>
        <dbReference type="EMBL" id="TVY11797.1"/>
    </source>
</evidence>
<evidence type="ECO:0000313" key="2">
    <source>
        <dbReference type="Proteomes" id="UP000317036"/>
    </source>
</evidence>
<dbReference type="SUPFAM" id="SSF56784">
    <property type="entry name" value="HAD-like"/>
    <property type="match status" value="1"/>
</dbReference>
<dbReference type="Gene3D" id="3.40.50.1000">
    <property type="entry name" value="HAD superfamily/HAD-like"/>
    <property type="match status" value="1"/>
</dbReference>
<gene>
    <name evidence="1" type="ORF">FPZ49_00425</name>
</gene>
<accession>A0A559KI31</accession>
<organism evidence="1 2">
    <name type="scientific">Paenibacillus cremeus</name>
    <dbReference type="NCBI Taxonomy" id="2163881"/>
    <lineage>
        <taxon>Bacteria</taxon>
        <taxon>Bacillati</taxon>
        <taxon>Bacillota</taxon>
        <taxon>Bacilli</taxon>
        <taxon>Bacillales</taxon>
        <taxon>Paenibacillaceae</taxon>
        <taxon>Paenibacillus</taxon>
    </lineage>
</organism>
<dbReference type="InterPro" id="IPR050155">
    <property type="entry name" value="HAD-like_hydrolase_sf"/>
</dbReference>
<dbReference type="GO" id="GO:0004713">
    <property type="term" value="F:protein tyrosine kinase activity"/>
    <property type="evidence" value="ECO:0007669"/>
    <property type="project" value="TreeGrafter"/>
</dbReference>
<dbReference type="PANTHER" id="PTHR43434">
    <property type="entry name" value="PHOSPHOGLYCOLATE PHOSPHATASE"/>
    <property type="match status" value="1"/>
</dbReference>
<dbReference type="CDD" id="cd04302">
    <property type="entry name" value="HAD_5NT"/>
    <property type="match status" value="1"/>
</dbReference>
<dbReference type="InterPro" id="IPR036412">
    <property type="entry name" value="HAD-like_sf"/>
</dbReference>
<dbReference type="Gene3D" id="1.10.150.240">
    <property type="entry name" value="Putative phosphatase, domain 2"/>
    <property type="match status" value="1"/>
</dbReference>
<sequence length="226" mass="24835">MQSFDTILFDLDGTLTDPKVGITKSVQHALGRMGITEMDWAKLEQFIGPPLQQSFADVYGMSEEEAWEAVGYYREYFQAVGLFENEVYEGMVPLLVTLQAQGKSLYIATSKPTVFAERIVQHFQMDTFFNGIYGSELDGTRSDKGGLIGHIVRERQLEPARVVMVGDRMHDIIGARKNGIASIGVGYGYGSDAELREASPTCFCRTVGELSGVLATSPDRPSGETA</sequence>
<dbReference type="GO" id="GO:0016787">
    <property type="term" value="F:hydrolase activity"/>
    <property type="evidence" value="ECO:0007669"/>
    <property type="project" value="UniProtKB-KW"/>
</dbReference>
<dbReference type="FunFam" id="3.40.50.1000:FF:000022">
    <property type="entry name" value="Phosphoglycolate phosphatase"/>
    <property type="match status" value="1"/>
</dbReference>
<dbReference type="Pfam" id="PF13419">
    <property type="entry name" value="HAD_2"/>
    <property type="match status" value="1"/>
</dbReference>
<dbReference type="InterPro" id="IPR041492">
    <property type="entry name" value="HAD_2"/>
</dbReference>
<dbReference type="PANTHER" id="PTHR43434:SF20">
    <property type="entry name" value="5'-NUCLEOTIDASE"/>
    <property type="match status" value="1"/>
</dbReference>
<dbReference type="GO" id="GO:0005829">
    <property type="term" value="C:cytosol"/>
    <property type="evidence" value="ECO:0007669"/>
    <property type="project" value="TreeGrafter"/>
</dbReference>
<proteinExistence type="predicted"/>
<dbReference type="RefSeq" id="WP_144842379.1">
    <property type="nucleotide sequence ID" value="NZ_VNJI01000001.1"/>
</dbReference>
<keyword evidence="2" id="KW-1185">Reference proteome</keyword>
<dbReference type="AlphaFoldDB" id="A0A559KI31"/>
<reference evidence="1 2" key="1">
    <citation type="submission" date="2019-07" db="EMBL/GenBank/DDBJ databases">
        <authorList>
            <person name="Kim J."/>
        </authorList>
    </citation>
    <scope>NUCLEOTIDE SEQUENCE [LARGE SCALE GENOMIC DNA]</scope>
    <source>
        <strain evidence="1 2">JC52</strain>
    </source>
</reference>
<dbReference type="EMBL" id="VNJI01000001">
    <property type="protein sequence ID" value="TVY11797.1"/>
    <property type="molecule type" value="Genomic_DNA"/>
</dbReference>
<name>A0A559KI31_9BACL</name>
<dbReference type="InterPro" id="IPR023214">
    <property type="entry name" value="HAD_sf"/>
</dbReference>